<feature type="domain" description="Proteasome activator complex subunit 4 C-terminal" evidence="5">
    <location>
        <begin position="1060"/>
        <end position="1145"/>
    </location>
</feature>
<evidence type="ECO:0000313" key="8">
    <source>
        <dbReference type="Proteomes" id="UP000541444"/>
    </source>
</evidence>
<dbReference type="InterPro" id="IPR021843">
    <property type="entry name" value="PSME4_C"/>
</dbReference>
<evidence type="ECO:0000256" key="1">
    <source>
        <dbReference type="ARBA" id="ARBA00005739"/>
    </source>
</evidence>
<keyword evidence="4" id="KW-0234">DNA repair</keyword>
<dbReference type="PANTHER" id="PTHR32170">
    <property type="entry name" value="PROTEASOME ACTIVATOR COMPLEX SUBUNIT 4"/>
    <property type="match status" value="1"/>
</dbReference>
<protein>
    <recommendedName>
        <fullName evidence="9">Proteasome activator subunit 4</fullName>
    </recommendedName>
</protein>
<keyword evidence="3" id="KW-0227">DNA damage</keyword>
<dbReference type="AlphaFoldDB" id="A0A7J7LFM6"/>
<evidence type="ECO:0000259" key="6">
    <source>
        <dbReference type="Pfam" id="PF16507"/>
    </source>
</evidence>
<comment type="similarity">
    <text evidence="1">Belongs to the BLM10 family.</text>
</comment>
<dbReference type="GO" id="GO:0010499">
    <property type="term" value="P:proteasomal ubiquitin-independent protein catabolic process"/>
    <property type="evidence" value="ECO:0007669"/>
    <property type="project" value="TreeGrafter"/>
</dbReference>
<dbReference type="InterPro" id="IPR035309">
    <property type="entry name" value="PSME4"/>
</dbReference>
<dbReference type="InterPro" id="IPR032430">
    <property type="entry name" value="Blm10_mid"/>
</dbReference>
<evidence type="ECO:0008006" key="9">
    <source>
        <dbReference type="Google" id="ProtNLM"/>
    </source>
</evidence>
<gene>
    <name evidence="7" type="ORF">GIB67_008535</name>
</gene>
<dbReference type="GO" id="GO:0005634">
    <property type="term" value="C:nucleus"/>
    <property type="evidence" value="ECO:0007669"/>
    <property type="project" value="TreeGrafter"/>
</dbReference>
<dbReference type="SUPFAM" id="SSF48371">
    <property type="entry name" value="ARM repeat"/>
    <property type="match status" value="1"/>
</dbReference>
<organism evidence="7 8">
    <name type="scientific">Kingdonia uniflora</name>
    <dbReference type="NCBI Taxonomy" id="39325"/>
    <lineage>
        <taxon>Eukaryota</taxon>
        <taxon>Viridiplantae</taxon>
        <taxon>Streptophyta</taxon>
        <taxon>Embryophyta</taxon>
        <taxon>Tracheophyta</taxon>
        <taxon>Spermatophyta</taxon>
        <taxon>Magnoliopsida</taxon>
        <taxon>Ranunculales</taxon>
        <taxon>Circaeasteraceae</taxon>
        <taxon>Kingdonia</taxon>
    </lineage>
</organism>
<dbReference type="GO" id="GO:0016504">
    <property type="term" value="F:peptidase activator activity"/>
    <property type="evidence" value="ECO:0007669"/>
    <property type="project" value="InterPro"/>
</dbReference>
<reference evidence="7 8" key="1">
    <citation type="journal article" date="2020" name="IScience">
        <title>Genome Sequencing of the Endangered Kingdonia uniflora (Circaeasteraceae, Ranunculales) Reveals Potential Mechanisms of Evolutionary Specialization.</title>
        <authorList>
            <person name="Sun Y."/>
            <person name="Deng T."/>
            <person name="Zhang A."/>
            <person name="Moore M.J."/>
            <person name="Landis J.B."/>
            <person name="Lin N."/>
            <person name="Zhang H."/>
            <person name="Zhang X."/>
            <person name="Huang J."/>
            <person name="Zhang X."/>
            <person name="Sun H."/>
            <person name="Wang H."/>
        </authorList>
    </citation>
    <scope>NUCLEOTIDE SEQUENCE [LARGE SCALE GENOMIC DNA]</scope>
    <source>
        <strain evidence="7">TB1705</strain>
        <tissue evidence="7">Leaf</tissue>
    </source>
</reference>
<dbReference type="InterPro" id="IPR011989">
    <property type="entry name" value="ARM-like"/>
</dbReference>
<comment type="caution">
    <text evidence="7">The sequence shown here is derived from an EMBL/GenBank/DDBJ whole genome shotgun (WGS) entry which is preliminary data.</text>
</comment>
<evidence type="ECO:0000259" key="5">
    <source>
        <dbReference type="Pfam" id="PF11919"/>
    </source>
</evidence>
<keyword evidence="2" id="KW-0677">Repeat</keyword>
<accession>A0A7J7LFM6</accession>
<evidence type="ECO:0000256" key="4">
    <source>
        <dbReference type="ARBA" id="ARBA00023204"/>
    </source>
</evidence>
<dbReference type="OrthoDB" id="17907at2759"/>
<dbReference type="PANTHER" id="PTHR32170:SF3">
    <property type="entry name" value="PROTEASOME ACTIVATOR COMPLEX SUBUNIT 4"/>
    <property type="match status" value="1"/>
</dbReference>
<evidence type="ECO:0000256" key="3">
    <source>
        <dbReference type="ARBA" id="ARBA00022763"/>
    </source>
</evidence>
<dbReference type="Proteomes" id="UP000541444">
    <property type="component" value="Unassembled WGS sequence"/>
</dbReference>
<evidence type="ECO:0000313" key="7">
    <source>
        <dbReference type="EMBL" id="KAF6141358.1"/>
    </source>
</evidence>
<dbReference type="Pfam" id="PF11919">
    <property type="entry name" value="PSME4_C"/>
    <property type="match status" value="1"/>
</dbReference>
<dbReference type="GO" id="GO:0070628">
    <property type="term" value="F:proteasome binding"/>
    <property type="evidence" value="ECO:0007669"/>
    <property type="project" value="InterPro"/>
</dbReference>
<dbReference type="GO" id="GO:0006281">
    <property type="term" value="P:DNA repair"/>
    <property type="evidence" value="ECO:0007669"/>
    <property type="project" value="UniProtKB-KW"/>
</dbReference>
<feature type="domain" description="Proteasome activator Blm10 middle HEAT repeats region" evidence="6">
    <location>
        <begin position="17"/>
        <end position="169"/>
    </location>
</feature>
<dbReference type="EMBL" id="JACGCM010002328">
    <property type="protein sequence ID" value="KAF6141358.1"/>
    <property type="molecule type" value="Genomic_DNA"/>
</dbReference>
<proteinExistence type="inferred from homology"/>
<sequence>MGKPTLSPALETAVDYQLKILSVAINYGGPVLLPYKDQLKEAILSSFEAPSWKVNGAGDHVLQSLLGSLVHYYPIDQYKCVSCHPLATSVEEWITTKSYQNDKPSLYPKWHIASDDEVSFANELLNLHFTSALENLLRICQTQYHSDMGDVKEHLKVTLLRIDSSLQGVLSCLPDFRPSCKDEIEDPGHSVFLIAGSTGSTVGSSEMREKAAEIIHTACKYLLEERSDDSILLILVIRIIDALANYGRLEYDNWISHRQAWKVESGAIIEPPMNFIVSSHSPGKKRPRWVLTDKTHMHNTWRSSHSSYYSSRMSKNIYPSDQVFLLMDDLLSLSVHSYETVRVIAGKSLLKMLKRWPLMISKCVLTLSENLRNPNSQEHIVLGSCAVLSTLTVIKHLTTDAKAFSSFLLGVLASSHHESLKSQKAINELFVKYNIHFAGVSKSVFKTTGGPDFTDLVSQIGSMSTDTTGLHWRYNLMANRVLLLLTMASRTDPNSSSKIMSETAGHFLTNLRSQLPQTRILAISALNTLLKESPYKTSSQNQHHFSGDLEVNMKSSLEGSLSQIFQEDGFFDETLNSLSHVHIITDTENASSGAHGSSFQSMADKCITSFYFNFSASWPRTPSWISVLGNETFYSNFARIFKRLVQECGMPVLLALKKSLEEFSNAKERSKQCVAAEALAGVLHSDVNGLVEVWDSWLMIQLQKIVLAPSVESIPEWAACIRYAVTGKGKFGTKVPLLRQRIIDCLVKPLPQVVATNVVAKRYTFLSAALIEISPPGMPIEEVQFHNKLLEELLDNMSHSSAQVREVIGVTLSVLCSNIRLCESFARDHSKESIGNVNWSQLLIEQASELALNLQNTYQEDHSDAQTDKSHENGVLHDEKQESIKWMETVFHFIISSLKSGRSSFLMDVIVGLLFPVISLQETSNKDLSTLAKAAFELLKWRIFTETELRKAVSVLLSSATNSNWRIRYATLTYLRTFLYRHIFILSTLEKQQIWKTMEKLLIDNQVEVREHAAAVLAGLMKGGDENLACDFRDKAFAEARSIQAMRSRRNLSSGQSIPSIHGAVLALAASVLSVPYDMPSWLPEHVTLLARFISEPLPIRSTVMKAVSEFRRTHADTWNIQKDSFTEDQLEVLADTSSSASYFA</sequence>
<name>A0A7J7LFM6_9MAGN</name>
<dbReference type="GO" id="GO:0005829">
    <property type="term" value="C:cytosol"/>
    <property type="evidence" value="ECO:0007669"/>
    <property type="project" value="TreeGrafter"/>
</dbReference>
<keyword evidence="8" id="KW-1185">Reference proteome</keyword>
<evidence type="ECO:0000256" key="2">
    <source>
        <dbReference type="ARBA" id="ARBA00022737"/>
    </source>
</evidence>
<dbReference type="Gene3D" id="1.25.10.10">
    <property type="entry name" value="Leucine-rich Repeat Variant"/>
    <property type="match status" value="1"/>
</dbReference>
<dbReference type="Pfam" id="PF16507">
    <property type="entry name" value="HEAT_PSME4_mid"/>
    <property type="match status" value="1"/>
</dbReference>
<dbReference type="InterPro" id="IPR016024">
    <property type="entry name" value="ARM-type_fold"/>
</dbReference>